<feature type="compositionally biased region" description="Polar residues" evidence="6">
    <location>
        <begin position="21"/>
        <end position="48"/>
    </location>
</feature>
<proteinExistence type="inferred from homology"/>
<evidence type="ECO:0000256" key="5">
    <source>
        <dbReference type="ARBA" id="ARBA00023242"/>
    </source>
</evidence>
<dbReference type="RefSeq" id="XP_003745571.1">
    <property type="nucleotide sequence ID" value="XM_003745523.2"/>
</dbReference>
<dbReference type="GO" id="GO:0010494">
    <property type="term" value="C:cytoplasmic stress granule"/>
    <property type="evidence" value="ECO:0007669"/>
    <property type="project" value="UniProtKB-SubCell"/>
</dbReference>
<accession>A0AAJ6VZ46</accession>
<sequence length="165" mass="18531">MYTIKGPNGGLLKTRLMGINGNKNTSFDVSAKSISPPNEKTGADSVNKSPCHDGLPIGPRPVFLPPKNGANSHRRKPRPDKTPDQEVCRVQPDAEVVSFFAMTWNSLQTSPETEKKSTSKSNDIVYYRPHNAVKVPEFTPCNYERVWADHHYHKIIRHVIQNQTP</sequence>
<dbReference type="KEGG" id="goe:100904668"/>
<comment type="subcellular location">
    <subcellularLocation>
        <location evidence="2">Cytoplasm</location>
        <location evidence="2">Stress granule</location>
    </subcellularLocation>
    <subcellularLocation>
        <location evidence="1">Nucleus</location>
    </subcellularLocation>
</comment>
<dbReference type="Pfam" id="PF14799">
    <property type="entry name" value="FAM195"/>
    <property type="match status" value="1"/>
</dbReference>
<comment type="similarity">
    <text evidence="3">Belongs to the MCRIP family.</text>
</comment>
<feature type="region of interest" description="Disordered" evidence="6">
    <location>
        <begin position="21"/>
        <end position="86"/>
    </location>
</feature>
<dbReference type="GeneID" id="100904668"/>
<evidence type="ECO:0000313" key="8">
    <source>
        <dbReference type="RefSeq" id="XP_003745571.1"/>
    </source>
</evidence>
<dbReference type="InterPro" id="IPR029428">
    <property type="entry name" value="MCRIP"/>
</dbReference>
<evidence type="ECO:0000256" key="1">
    <source>
        <dbReference type="ARBA" id="ARBA00004123"/>
    </source>
</evidence>
<evidence type="ECO:0000256" key="2">
    <source>
        <dbReference type="ARBA" id="ARBA00004210"/>
    </source>
</evidence>
<dbReference type="AlphaFoldDB" id="A0AAJ6VZ46"/>
<evidence type="ECO:0000256" key="3">
    <source>
        <dbReference type="ARBA" id="ARBA00010821"/>
    </source>
</evidence>
<dbReference type="Proteomes" id="UP000694867">
    <property type="component" value="Unplaced"/>
</dbReference>
<keyword evidence="4" id="KW-0963">Cytoplasm</keyword>
<keyword evidence="5" id="KW-0539">Nucleus</keyword>
<protein>
    <submittedName>
        <fullName evidence="8">Uncharacterized protein LOC100904668</fullName>
    </submittedName>
</protein>
<reference evidence="8" key="1">
    <citation type="submission" date="2025-08" db="UniProtKB">
        <authorList>
            <consortium name="RefSeq"/>
        </authorList>
    </citation>
    <scope>IDENTIFICATION</scope>
</reference>
<evidence type="ECO:0000313" key="7">
    <source>
        <dbReference type="Proteomes" id="UP000694867"/>
    </source>
</evidence>
<organism evidence="7 8">
    <name type="scientific">Galendromus occidentalis</name>
    <name type="common">western predatory mite</name>
    <dbReference type="NCBI Taxonomy" id="34638"/>
    <lineage>
        <taxon>Eukaryota</taxon>
        <taxon>Metazoa</taxon>
        <taxon>Ecdysozoa</taxon>
        <taxon>Arthropoda</taxon>
        <taxon>Chelicerata</taxon>
        <taxon>Arachnida</taxon>
        <taxon>Acari</taxon>
        <taxon>Parasitiformes</taxon>
        <taxon>Mesostigmata</taxon>
        <taxon>Gamasina</taxon>
        <taxon>Phytoseioidea</taxon>
        <taxon>Phytoseiidae</taxon>
        <taxon>Typhlodrominae</taxon>
        <taxon>Galendromus</taxon>
    </lineage>
</organism>
<evidence type="ECO:0000256" key="6">
    <source>
        <dbReference type="SAM" id="MobiDB-lite"/>
    </source>
</evidence>
<gene>
    <name evidence="8" type="primary">LOC100904668</name>
</gene>
<dbReference type="GO" id="GO:0005634">
    <property type="term" value="C:nucleus"/>
    <property type="evidence" value="ECO:0007669"/>
    <property type="project" value="UniProtKB-SubCell"/>
</dbReference>
<evidence type="ECO:0000256" key="4">
    <source>
        <dbReference type="ARBA" id="ARBA00022490"/>
    </source>
</evidence>
<name>A0AAJ6VZ46_9ACAR</name>
<keyword evidence="7" id="KW-1185">Reference proteome</keyword>